<dbReference type="AlphaFoldDB" id="A0A2P6QDV5"/>
<dbReference type="EMBL" id="PDCK01000043">
    <property type="protein sequence ID" value="PRQ32375.1"/>
    <property type="molecule type" value="Genomic_DNA"/>
</dbReference>
<evidence type="ECO:0000313" key="1">
    <source>
        <dbReference type="EMBL" id="PRQ32375.1"/>
    </source>
</evidence>
<proteinExistence type="predicted"/>
<keyword evidence="2" id="KW-1185">Reference proteome</keyword>
<comment type="caution">
    <text evidence="1">The sequence shown here is derived from an EMBL/GenBank/DDBJ whole genome shotgun (WGS) entry which is preliminary data.</text>
</comment>
<dbReference type="Gramene" id="PRQ32375">
    <property type="protein sequence ID" value="PRQ32375"/>
    <property type="gene ID" value="RchiOBHm_Chr5g0045691"/>
</dbReference>
<organism evidence="1 2">
    <name type="scientific">Rosa chinensis</name>
    <name type="common">China rose</name>
    <dbReference type="NCBI Taxonomy" id="74649"/>
    <lineage>
        <taxon>Eukaryota</taxon>
        <taxon>Viridiplantae</taxon>
        <taxon>Streptophyta</taxon>
        <taxon>Embryophyta</taxon>
        <taxon>Tracheophyta</taxon>
        <taxon>Spermatophyta</taxon>
        <taxon>Magnoliopsida</taxon>
        <taxon>eudicotyledons</taxon>
        <taxon>Gunneridae</taxon>
        <taxon>Pentapetalae</taxon>
        <taxon>rosids</taxon>
        <taxon>fabids</taxon>
        <taxon>Rosales</taxon>
        <taxon>Rosaceae</taxon>
        <taxon>Rosoideae</taxon>
        <taxon>Rosoideae incertae sedis</taxon>
        <taxon>Rosa</taxon>
    </lineage>
</organism>
<accession>A0A2P6QDV5</accession>
<sequence length="49" mass="5642">MILACFSVLGIKAFFCDRRSFFSIAPVHFSLKSLSNFIFLRLRPNSFPV</sequence>
<protein>
    <submittedName>
        <fullName evidence="1">Uncharacterized protein</fullName>
    </submittedName>
</protein>
<evidence type="ECO:0000313" key="2">
    <source>
        <dbReference type="Proteomes" id="UP000238479"/>
    </source>
</evidence>
<name>A0A2P6QDV5_ROSCH</name>
<gene>
    <name evidence="1" type="ORF">RchiOBHm_Chr5g0045691</name>
</gene>
<reference evidence="1 2" key="1">
    <citation type="journal article" date="2018" name="Nat. Genet.">
        <title>The Rosa genome provides new insights in the design of modern roses.</title>
        <authorList>
            <person name="Bendahmane M."/>
        </authorList>
    </citation>
    <scope>NUCLEOTIDE SEQUENCE [LARGE SCALE GENOMIC DNA]</scope>
    <source>
        <strain evidence="2">cv. Old Blush</strain>
    </source>
</reference>
<dbReference type="Proteomes" id="UP000238479">
    <property type="component" value="Chromosome 5"/>
</dbReference>